<dbReference type="AlphaFoldDB" id="A0A0F9I3Q9"/>
<gene>
    <name evidence="2" type="ORF">LCGC14_1627140</name>
</gene>
<dbReference type="EMBL" id="LAZR01013374">
    <property type="protein sequence ID" value="KKM22256.1"/>
    <property type="molecule type" value="Genomic_DNA"/>
</dbReference>
<protein>
    <recommendedName>
        <fullName evidence="3">TLC domain-containing protein</fullName>
    </recommendedName>
</protein>
<feature type="transmembrane region" description="Helical" evidence="1">
    <location>
        <begin position="6"/>
        <end position="26"/>
    </location>
</feature>
<name>A0A0F9I3Q9_9ZZZZ</name>
<feature type="non-terminal residue" evidence="2">
    <location>
        <position position="1"/>
    </location>
</feature>
<organism evidence="2">
    <name type="scientific">marine sediment metagenome</name>
    <dbReference type="NCBI Taxonomy" id="412755"/>
    <lineage>
        <taxon>unclassified sequences</taxon>
        <taxon>metagenomes</taxon>
        <taxon>ecological metagenomes</taxon>
    </lineage>
</organism>
<sequence>VTVYSLPFWIVFGFKYALLNGVLHFVTDYVTSRMNSKLWEAGDVHNFFVVVGADQAIHLTTLVLTYVWLFG</sequence>
<feature type="transmembrane region" description="Helical" evidence="1">
    <location>
        <begin position="47"/>
        <end position="69"/>
    </location>
</feature>
<comment type="caution">
    <text evidence="2">The sequence shown here is derived from an EMBL/GenBank/DDBJ whole genome shotgun (WGS) entry which is preliminary data.</text>
</comment>
<evidence type="ECO:0000313" key="2">
    <source>
        <dbReference type="EMBL" id="KKM22256.1"/>
    </source>
</evidence>
<keyword evidence="1" id="KW-1133">Transmembrane helix</keyword>
<accession>A0A0F9I3Q9</accession>
<keyword evidence="1" id="KW-0472">Membrane</keyword>
<evidence type="ECO:0008006" key="3">
    <source>
        <dbReference type="Google" id="ProtNLM"/>
    </source>
</evidence>
<evidence type="ECO:0000256" key="1">
    <source>
        <dbReference type="SAM" id="Phobius"/>
    </source>
</evidence>
<keyword evidence="1" id="KW-0812">Transmembrane</keyword>
<proteinExistence type="predicted"/>
<reference evidence="2" key="1">
    <citation type="journal article" date="2015" name="Nature">
        <title>Complex archaea that bridge the gap between prokaryotes and eukaryotes.</title>
        <authorList>
            <person name="Spang A."/>
            <person name="Saw J.H."/>
            <person name="Jorgensen S.L."/>
            <person name="Zaremba-Niedzwiedzka K."/>
            <person name="Martijn J."/>
            <person name="Lind A.E."/>
            <person name="van Eijk R."/>
            <person name="Schleper C."/>
            <person name="Guy L."/>
            <person name="Ettema T.J."/>
        </authorList>
    </citation>
    <scope>NUCLEOTIDE SEQUENCE</scope>
</reference>